<evidence type="ECO:0000256" key="5">
    <source>
        <dbReference type="ARBA" id="ARBA00022989"/>
    </source>
</evidence>
<protein>
    <submittedName>
        <fullName evidence="9">Bile acid:sodium symporter domain containing protein</fullName>
    </submittedName>
</protein>
<feature type="chain" id="PRO_5004878880" evidence="8">
    <location>
        <begin position="19"/>
        <end position="484"/>
    </location>
</feature>
<feature type="transmembrane region" description="Helical" evidence="7">
    <location>
        <begin position="168"/>
        <end position="187"/>
    </location>
</feature>
<keyword evidence="4" id="KW-0769">Symport</keyword>
<dbReference type="InterPro" id="IPR004710">
    <property type="entry name" value="Bilac:Na_transpt"/>
</dbReference>
<feature type="transmembrane region" description="Helical" evidence="7">
    <location>
        <begin position="385"/>
        <end position="407"/>
    </location>
</feature>
<feature type="transmembrane region" description="Helical" evidence="7">
    <location>
        <begin position="355"/>
        <end position="379"/>
    </location>
</feature>
<evidence type="ECO:0000256" key="8">
    <source>
        <dbReference type="SAM" id="SignalP"/>
    </source>
</evidence>
<dbReference type="PANTHER" id="PTHR10361">
    <property type="entry name" value="SODIUM-BILE ACID COTRANSPORTER"/>
    <property type="match status" value="1"/>
</dbReference>
<reference evidence="9" key="1">
    <citation type="submission" date="2013-03" db="EMBL/GenBank/DDBJ databases">
        <authorList>
            <person name="Aslett M."/>
        </authorList>
    </citation>
    <scope>NUCLEOTIDE SEQUENCE [LARGE SCALE GENOMIC DNA]</scope>
    <source>
        <strain evidence="9">ISE/inbred ISE</strain>
    </source>
</reference>
<dbReference type="AlphaFoldDB" id="W6NCK1"/>
<dbReference type="EMBL" id="CAVP010058565">
    <property type="protein sequence ID" value="CDL94866.1"/>
    <property type="molecule type" value="Genomic_DNA"/>
</dbReference>
<feature type="transmembrane region" description="Helical" evidence="7">
    <location>
        <begin position="225"/>
        <end position="244"/>
    </location>
</feature>
<evidence type="ECO:0000256" key="2">
    <source>
        <dbReference type="ARBA" id="ARBA00006528"/>
    </source>
</evidence>
<dbReference type="InterPro" id="IPR002657">
    <property type="entry name" value="BilAc:Na_symport/Acr3"/>
</dbReference>
<feature type="transmembrane region" description="Helical" evidence="7">
    <location>
        <begin position="322"/>
        <end position="348"/>
    </location>
</feature>
<evidence type="ECO:0000256" key="6">
    <source>
        <dbReference type="ARBA" id="ARBA00023136"/>
    </source>
</evidence>
<organism evidence="9">
    <name type="scientific">Haemonchus contortus</name>
    <name type="common">Barber pole worm</name>
    <dbReference type="NCBI Taxonomy" id="6289"/>
    <lineage>
        <taxon>Eukaryota</taxon>
        <taxon>Metazoa</taxon>
        <taxon>Ecdysozoa</taxon>
        <taxon>Nematoda</taxon>
        <taxon>Chromadorea</taxon>
        <taxon>Rhabditida</taxon>
        <taxon>Rhabditina</taxon>
        <taxon>Rhabditomorpha</taxon>
        <taxon>Strongyloidea</taxon>
        <taxon>Trichostrongylidae</taxon>
        <taxon>Haemonchus</taxon>
    </lineage>
</organism>
<evidence type="ECO:0000256" key="7">
    <source>
        <dbReference type="SAM" id="Phobius"/>
    </source>
</evidence>
<dbReference type="GO" id="GO:0016020">
    <property type="term" value="C:membrane"/>
    <property type="evidence" value="ECO:0007669"/>
    <property type="project" value="UniProtKB-SubCell"/>
</dbReference>
<keyword evidence="8" id="KW-0732">Signal</keyword>
<proteinExistence type="inferred from homology"/>
<evidence type="ECO:0000256" key="3">
    <source>
        <dbReference type="ARBA" id="ARBA00022692"/>
    </source>
</evidence>
<keyword evidence="5 7" id="KW-1133">Transmembrane helix</keyword>
<dbReference type="Gene3D" id="1.20.1530.20">
    <property type="match status" value="1"/>
</dbReference>
<accession>W6NCK1</accession>
<feature type="transmembrane region" description="Helical" evidence="7">
    <location>
        <begin position="264"/>
        <end position="284"/>
    </location>
</feature>
<dbReference type="GO" id="GO:0015293">
    <property type="term" value="F:symporter activity"/>
    <property type="evidence" value="ECO:0007669"/>
    <property type="project" value="UniProtKB-KW"/>
</dbReference>
<gene>
    <name evidence="9" type="ORF">HCOI_01302000</name>
</gene>
<evidence type="ECO:0000313" key="9">
    <source>
        <dbReference type="EMBL" id="CDL94866.1"/>
    </source>
</evidence>
<feature type="signal peptide" evidence="8">
    <location>
        <begin position="1"/>
        <end position="18"/>
    </location>
</feature>
<comment type="similarity">
    <text evidence="2">Belongs to the bile acid:sodium symporter (BASS) (TC 2.A.28) family.</text>
</comment>
<dbReference type="PANTHER" id="PTHR10361:SF28">
    <property type="entry name" value="P3 PROTEIN-RELATED"/>
    <property type="match status" value="1"/>
</dbReference>
<feature type="transmembrane region" description="Helical" evidence="7">
    <location>
        <begin position="131"/>
        <end position="148"/>
    </location>
</feature>
<comment type="caution">
    <text evidence="9">The sequence shown here is derived from an EMBL/GenBank/DDBJ whole genome shotgun (WGS) entry which is preliminary data.</text>
</comment>
<keyword evidence="3 7" id="KW-0812">Transmembrane</keyword>
<dbReference type="InterPro" id="IPR038770">
    <property type="entry name" value="Na+/solute_symporter_sf"/>
</dbReference>
<sequence>MLFPFILISALCQIFSSADPLDVVYSPESFDKFRTGETRNLTIQVTSDGTKSGEDHELIVECMHEDICKVIHYPSTINFSPENNHTATFEVVIESRFLGVTHLNVTVGDEVLPGFPLRLLRSDREAKVTKYFNIFLGIFIFIISTMMGTQLEPKRIIGIARKPIGPTIGFFCQFLGMPTIGFLVANFGLPDDANSLKMALFATSTCPGGGKSSFWTIIFSGNLDLSISMTFTQTLAALFMMPLWMSTLGRHFTDAHVRIPFLRIVEGLVAFMVPTTMGMIITHYRPQYIPCIHKWIKRVSWCAMIVLSIFAIYSNYYIFWLITWRIVLCGCALPWLGYITAFIVALLLRQPFKDALTIAIETGIQNIGIAMLLMVWCLPEPESDIAVTIIFVTAIMTDKPLVIIWLISRLYKRCCKRDIVGQEDDDLEKRKIGEIGKREYLRHEALVIETLFFRVDNARHKRYCGQLRPHSVSAGPNAVITIRG</sequence>
<keyword evidence="4" id="KW-0813">Transport</keyword>
<name>W6NCK1_HAECO</name>
<reference evidence="9" key="2">
    <citation type="submission" date="2013-05" db="EMBL/GenBank/DDBJ databases">
        <title>The genome and transcriptome of Haemonchus contortus: a key model parasite for drug and vaccine discovery.</title>
        <authorList>
            <person name="Laing R."/>
            <person name="Kikuchi T."/>
            <person name="Martinelli A."/>
            <person name="Tsai I.J."/>
            <person name="Beech R.N."/>
            <person name="Redman E."/>
            <person name="Holroyd N."/>
            <person name="Bartley D.J."/>
            <person name="Beasley H."/>
            <person name="Britton C."/>
            <person name="Curran D."/>
            <person name="Devaney E."/>
            <person name="Gilabert A."/>
            <person name="Jackson F."/>
            <person name="Hunt M."/>
            <person name="Johnston S."/>
            <person name="Kryukov I."/>
            <person name="Li K."/>
            <person name="Morrison A.A."/>
            <person name="Reid A.J."/>
            <person name="Sargison N."/>
            <person name="Saunders G."/>
            <person name="Wasmuth J.D."/>
            <person name="Wolstenholme A."/>
            <person name="Berriman M."/>
            <person name="Gilleard J.S."/>
            <person name="Cotton J.A."/>
        </authorList>
    </citation>
    <scope>NUCLEOTIDE SEQUENCE [LARGE SCALE GENOMIC DNA]</scope>
    <source>
        <strain evidence="9">ISE/inbred ISE</strain>
    </source>
</reference>
<comment type="subcellular location">
    <subcellularLocation>
        <location evidence="1">Membrane</location>
        <topology evidence="1">Multi-pass membrane protein</topology>
    </subcellularLocation>
</comment>
<keyword evidence="6 7" id="KW-0472">Membrane</keyword>
<evidence type="ECO:0000256" key="4">
    <source>
        <dbReference type="ARBA" id="ARBA00022847"/>
    </source>
</evidence>
<dbReference type="Pfam" id="PF01758">
    <property type="entry name" value="SBF"/>
    <property type="match status" value="1"/>
</dbReference>
<feature type="transmembrane region" description="Helical" evidence="7">
    <location>
        <begin position="296"/>
        <end position="316"/>
    </location>
</feature>
<evidence type="ECO:0000256" key="1">
    <source>
        <dbReference type="ARBA" id="ARBA00004141"/>
    </source>
</evidence>